<keyword evidence="2" id="KW-1185">Reference proteome</keyword>
<name>A0A3S5A546_9PLAT</name>
<proteinExistence type="predicted"/>
<organism evidence="1 2">
    <name type="scientific">Protopolystoma xenopodis</name>
    <dbReference type="NCBI Taxonomy" id="117903"/>
    <lineage>
        <taxon>Eukaryota</taxon>
        <taxon>Metazoa</taxon>
        <taxon>Spiralia</taxon>
        <taxon>Lophotrochozoa</taxon>
        <taxon>Platyhelminthes</taxon>
        <taxon>Monogenea</taxon>
        <taxon>Polyopisthocotylea</taxon>
        <taxon>Polystomatidea</taxon>
        <taxon>Polystomatidae</taxon>
        <taxon>Protopolystoma</taxon>
    </lineage>
</organism>
<comment type="caution">
    <text evidence="1">The sequence shown here is derived from an EMBL/GenBank/DDBJ whole genome shotgun (WGS) entry which is preliminary data.</text>
</comment>
<dbReference type="EMBL" id="CAAALY010001388">
    <property type="protein sequence ID" value="VEL07268.1"/>
    <property type="molecule type" value="Genomic_DNA"/>
</dbReference>
<dbReference type="SUPFAM" id="SSF53850">
    <property type="entry name" value="Periplasmic binding protein-like II"/>
    <property type="match status" value="1"/>
</dbReference>
<dbReference type="AlphaFoldDB" id="A0A3S5A546"/>
<evidence type="ECO:0000313" key="2">
    <source>
        <dbReference type="Proteomes" id="UP000784294"/>
    </source>
</evidence>
<reference evidence="1" key="1">
    <citation type="submission" date="2018-11" db="EMBL/GenBank/DDBJ databases">
        <authorList>
            <consortium name="Pathogen Informatics"/>
        </authorList>
    </citation>
    <scope>NUCLEOTIDE SEQUENCE</scope>
</reference>
<evidence type="ECO:0000313" key="1">
    <source>
        <dbReference type="EMBL" id="VEL07268.1"/>
    </source>
</evidence>
<gene>
    <name evidence="1" type="ORF">PXEA_LOCUS708</name>
</gene>
<dbReference type="OrthoDB" id="5984008at2759"/>
<protein>
    <submittedName>
        <fullName evidence="1">Uncharacterized protein</fullName>
    </submittedName>
</protein>
<dbReference type="Proteomes" id="UP000784294">
    <property type="component" value="Unassembled WGS sequence"/>
</dbReference>
<accession>A0A3S5A546</accession>
<dbReference type="Gene3D" id="3.40.190.10">
    <property type="entry name" value="Periplasmic binding protein-like II"/>
    <property type="match status" value="1"/>
</dbReference>
<sequence>MSVYKRMWQFMTLQKGLMMNKTEEAIARVRKGGYAYILESTLNEFYTQRYCDLMQVGGLLDDKGYGVGLPKAIRLHLLV</sequence>